<gene>
    <name evidence="1" type="ORF">EKO24_021265</name>
</gene>
<proteinExistence type="predicted"/>
<evidence type="ECO:0000313" key="2">
    <source>
        <dbReference type="Proteomes" id="UP000733744"/>
    </source>
</evidence>
<comment type="caution">
    <text evidence="1">The sequence shown here is derived from an EMBL/GenBank/DDBJ whole genome shotgun (WGS) entry which is preliminary data.</text>
</comment>
<reference evidence="1 2" key="1">
    <citation type="journal article" date="2019" name="Antonie Van Leeuwenhoek">
        <title>Description of 'Ca. Methylobacter oryzae' KRF1, a novel species from the environmentally important Methylobacter clade 2.</title>
        <authorList>
            <person name="Khatri K."/>
            <person name="Mohite J.A."/>
            <person name="Pandit P.S."/>
            <person name="Bahulikar R."/>
            <person name="Rahalkar M.C."/>
        </authorList>
    </citation>
    <scope>NUCLEOTIDE SEQUENCE [LARGE SCALE GENOMIC DNA]</scope>
    <source>
        <strain evidence="1 2">KRF1</strain>
    </source>
</reference>
<organism evidence="1 2">
    <name type="scientific">Candidatus Methylobacter oryzae</name>
    <dbReference type="NCBI Taxonomy" id="2497749"/>
    <lineage>
        <taxon>Bacteria</taxon>
        <taxon>Pseudomonadati</taxon>
        <taxon>Pseudomonadota</taxon>
        <taxon>Gammaproteobacteria</taxon>
        <taxon>Methylococcales</taxon>
        <taxon>Methylococcaceae</taxon>
        <taxon>Methylobacter</taxon>
    </lineage>
</organism>
<evidence type="ECO:0000313" key="1">
    <source>
        <dbReference type="EMBL" id="TRW89593.1"/>
    </source>
</evidence>
<accession>A0ABY3C4G4</accession>
<dbReference type="EMBL" id="RYFG02000121">
    <property type="protein sequence ID" value="TRW89593.1"/>
    <property type="molecule type" value="Genomic_DNA"/>
</dbReference>
<keyword evidence="2" id="KW-1185">Reference proteome</keyword>
<dbReference type="RefSeq" id="WP_127029511.1">
    <property type="nucleotide sequence ID" value="NZ_RYFG02000121.1"/>
</dbReference>
<dbReference type="Proteomes" id="UP000733744">
    <property type="component" value="Unassembled WGS sequence"/>
</dbReference>
<protein>
    <submittedName>
        <fullName evidence="1">Uncharacterized protein</fullName>
    </submittedName>
</protein>
<name>A0ABY3C4G4_9GAMM</name>
<sequence length="393" mass="43802">MKINQKPLQLALHGMDERAQKMMAMFLHGPCQGAAMVVANSQDAQANVIDADMARSQAVLNDIVDKHPEKPVIVLSVQDSQPGQEKLIHVKKPVTSARMLTAVEQAKNLIALNTGPSTEMQPDSSPADTQDCQVALLKTINIGNDDRAKISKHQAAMNMDEQGFSAFIGIAPNIDFSDPGQVVLASYNAKLHFQGIVQAAYKFAFEKVRAINLGSGWKPLLIFPDNREIWLDADDKMLRAFAGIKMNSPSPTIAVIDERTYTAVNGQPEKFQDMNAFLWKLAIWTSKGRYPQELDITKPVYLKRWPEFTRWLITPHALRIAALLIQSPRTMMNTAQVLNINPRYVFVFISAAHAVGLVGQTQRESDDKIETPAHKPNVRKGLMSRIISKLRRD</sequence>